<reference evidence="1" key="2">
    <citation type="submission" date="2020-08" db="EMBL/GenBank/DDBJ databases">
        <authorList>
            <person name="Chen M."/>
            <person name="Teng W."/>
            <person name="Zhao L."/>
            <person name="Hu C."/>
            <person name="Zhou Y."/>
            <person name="Han B."/>
            <person name="Song L."/>
            <person name="Shu W."/>
        </authorList>
    </citation>
    <scope>NUCLEOTIDE SEQUENCE</scope>
    <source>
        <strain evidence="1">FACHB-1375</strain>
    </source>
</reference>
<dbReference type="RefSeq" id="WP_190464742.1">
    <property type="nucleotide sequence ID" value="NZ_JACJPW010000028.1"/>
</dbReference>
<proteinExistence type="predicted"/>
<dbReference type="AlphaFoldDB" id="A0A926VDR5"/>
<sequence>MSITVTLSPEAEAKLFEEAARQGKDVSTVAAELLVKILEWEAQDYAEAIAGIQRGLDDFAAGKSRSFEVFAEEQRRKYNLP</sequence>
<dbReference type="Proteomes" id="UP000641646">
    <property type="component" value="Unassembled WGS sequence"/>
</dbReference>
<protein>
    <submittedName>
        <fullName evidence="1">Uncharacterized protein</fullName>
    </submittedName>
</protein>
<reference evidence="1" key="1">
    <citation type="journal article" date="2015" name="ISME J.">
        <title>Draft Genome Sequence of Streptomyces incarnatus NRRL8089, which Produces the Nucleoside Antibiotic Sinefungin.</title>
        <authorList>
            <person name="Oshima K."/>
            <person name="Hattori M."/>
            <person name="Shimizu H."/>
            <person name="Fukuda K."/>
            <person name="Nemoto M."/>
            <person name="Inagaki K."/>
            <person name="Tamura T."/>
        </authorList>
    </citation>
    <scope>NUCLEOTIDE SEQUENCE</scope>
    <source>
        <strain evidence="1">FACHB-1375</strain>
    </source>
</reference>
<evidence type="ECO:0000313" key="1">
    <source>
        <dbReference type="EMBL" id="MBD2181931.1"/>
    </source>
</evidence>
<comment type="caution">
    <text evidence="1">The sequence shown here is derived from an EMBL/GenBank/DDBJ whole genome shotgun (WGS) entry which is preliminary data.</text>
</comment>
<organism evidence="1 2">
    <name type="scientific">Aerosakkonema funiforme FACHB-1375</name>
    <dbReference type="NCBI Taxonomy" id="2949571"/>
    <lineage>
        <taxon>Bacteria</taxon>
        <taxon>Bacillati</taxon>
        <taxon>Cyanobacteriota</taxon>
        <taxon>Cyanophyceae</taxon>
        <taxon>Oscillatoriophycideae</taxon>
        <taxon>Aerosakkonematales</taxon>
        <taxon>Aerosakkonemataceae</taxon>
        <taxon>Aerosakkonema</taxon>
    </lineage>
</organism>
<evidence type="ECO:0000313" key="2">
    <source>
        <dbReference type="Proteomes" id="UP000641646"/>
    </source>
</evidence>
<gene>
    <name evidence="1" type="ORF">H6G03_12590</name>
</gene>
<dbReference type="EMBL" id="JACJPW010000028">
    <property type="protein sequence ID" value="MBD2181931.1"/>
    <property type="molecule type" value="Genomic_DNA"/>
</dbReference>
<keyword evidence="2" id="KW-1185">Reference proteome</keyword>
<name>A0A926VDR5_9CYAN</name>
<accession>A0A926VDR5</accession>